<accession>A0ACC2C4N5</accession>
<keyword evidence="2" id="KW-1185">Reference proteome</keyword>
<reference evidence="2" key="1">
    <citation type="journal article" date="2024" name="Proc. Natl. Acad. Sci. U.S.A.">
        <title>Extraordinary preservation of gene collinearity over three hundred million years revealed in homosporous lycophytes.</title>
        <authorList>
            <person name="Li C."/>
            <person name="Wickell D."/>
            <person name="Kuo L.Y."/>
            <person name="Chen X."/>
            <person name="Nie B."/>
            <person name="Liao X."/>
            <person name="Peng D."/>
            <person name="Ji J."/>
            <person name="Jenkins J."/>
            <person name="Williams M."/>
            <person name="Shu S."/>
            <person name="Plott C."/>
            <person name="Barry K."/>
            <person name="Rajasekar S."/>
            <person name="Grimwood J."/>
            <person name="Han X."/>
            <person name="Sun S."/>
            <person name="Hou Z."/>
            <person name="He W."/>
            <person name="Dai G."/>
            <person name="Sun C."/>
            <person name="Schmutz J."/>
            <person name="Leebens-Mack J.H."/>
            <person name="Li F.W."/>
            <person name="Wang L."/>
        </authorList>
    </citation>
    <scope>NUCLEOTIDE SEQUENCE [LARGE SCALE GENOMIC DNA]</scope>
    <source>
        <strain evidence="2">cv. PW_Plant_1</strain>
    </source>
</reference>
<gene>
    <name evidence="1" type="ORF">O6H91_12G082700</name>
</gene>
<protein>
    <submittedName>
        <fullName evidence="1">Uncharacterized protein</fullName>
    </submittedName>
</protein>
<dbReference type="EMBL" id="CM055103">
    <property type="protein sequence ID" value="KAJ7536814.1"/>
    <property type="molecule type" value="Genomic_DNA"/>
</dbReference>
<evidence type="ECO:0000313" key="1">
    <source>
        <dbReference type="EMBL" id="KAJ7536814.1"/>
    </source>
</evidence>
<evidence type="ECO:0000313" key="2">
    <source>
        <dbReference type="Proteomes" id="UP001162992"/>
    </source>
</evidence>
<dbReference type="Proteomes" id="UP001162992">
    <property type="component" value="Chromosome 12"/>
</dbReference>
<sequence>MGDQPQKVKEQTKGMMQQMRDKAPLNRKQVLGLITLLTGGTVLFVGGGLAIAGTIIALIIATPILILASPVLIPIGITLFLGTAGLLTAGATVLAFLYAVRWIYRYFTGRQPIRQDELEAARQRLIETASQVQERAREYGSNVSGLLQSGSKEAAPGA</sequence>
<name>A0ACC2C4N5_DIPCM</name>
<comment type="caution">
    <text evidence="1">The sequence shown here is derived from an EMBL/GenBank/DDBJ whole genome shotgun (WGS) entry which is preliminary data.</text>
</comment>
<organism evidence="1 2">
    <name type="scientific">Diphasiastrum complanatum</name>
    <name type="common">Issler's clubmoss</name>
    <name type="synonym">Lycopodium complanatum</name>
    <dbReference type="NCBI Taxonomy" id="34168"/>
    <lineage>
        <taxon>Eukaryota</taxon>
        <taxon>Viridiplantae</taxon>
        <taxon>Streptophyta</taxon>
        <taxon>Embryophyta</taxon>
        <taxon>Tracheophyta</taxon>
        <taxon>Lycopodiopsida</taxon>
        <taxon>Lycopodiales</taxon>
        <taxon>Lycopodiaceae</taxon>
        <taxon>Lycopodioideae</taxon>
        <taxon>Diphasiastrum</taxon>
    </lineage>
</organism>
<proteinExistence type="predicted"/>